<feature type="active site" description="Proton acceptor" evidence="14">
    <location>
        <position position="90"/>
    </location>
</feature>
<accession>A0A6P1ZKG7</accession>
<dbReference type="GO" id="GO:0070475">
    <property type="term" value="P:rRNA base methylation"/>
    <property type="evidence" value="ECO:0007669"/>
    <property type="project" value="UniProtKB-UniRule"/>
</dbReference>
<feature type="binding site" evidence="14">
    <location>
        <position position="117"/>
    </location>
    <ligand>
        <name>[4Fe-4S] cluster</name>
        <dbReference type="ChEBI" id="CHEBI:49883"/>
        <note>4Fe-4S-S-AdoMet</note>
    </ligand>
</feature>
<comment type="function">
    <text evidence="14">Specifically methylates position 2 of adenine 2503 in 23S rRNA and position 2 of adenine 37 in tRNAs.</text>
</comment>
<keyword evidence="3 14" id="KW-0004">4Fe-4S</keyword>
<evidence type="ECO:0000256" key="13">
    <source>
        <dbReference type="ARBA" id="ARBA00023157"/>
    </source>
</evidence>
<keyword evidence="7 14" id="KW-0808">Transferase</keyword>
<comment type="catalytic activity">
    <reaction evidence="14">
        <text>adenosine(2503) in 23S rRNA + 2 reduced [2Fe-2S]-[ferredoxin] + 2 S-adenosyl-L-methionine = 2-methyladenosine(2503) in 23S rRNA + 5'-deoxyadenosine + L-methionine + 2 oxidized [2Fe-2S]-[ferredoxin] + S-adenosyl-L-homocysteine</text>
        <dbReference type="Rhea" id="RHEA:42916"/>
        <dbReference type="Rhea" id="RHEA-COMP:10000"/>
        <dbReference type="Rhea" id="RHEA-COMP:10001"/>
        <dbReference type="Rhea" id="RHEA-COMP:10152"/>
        <dbReference type="Rhea" id="RHEA-COMP:10282"/>
        <dbReference type="ChEBI" id="CHEBI:17319"/>
        <dbReference type="ChEBI" id="CHEBI:33737"/>
        <dbReference type="ChEBI" id="CHEBI:33738"/>
        <dbReference type="ChEBI" id="CHEBI:57844"/>
        <dbReference type="ChEBI" id="CHEBI:57856"/>
        <dbReference type="ChEBI" id="CHEBI:59789"/>
        <dbReference type="ChEBI" id="CHEBI:74411"/>
        <dbReference type="ChEBI" id="CHEBI:74497"/>
        <dbReference type="EC" id="2.1.1.192"/>
    </reaction>
</comment>
<feature type="active site" description="S-methylcysteine intermediate" evidence="14">
    <location>
        <position position="342"/>
    </location>
</feature>
<dbReference type="PROSITE" id="PS51918">
    <property type="entry name" value="RADICAL_SAM"/>
    <property type="match status" value="1"/>
</dbReference>
<evidence type="ECO:0000256" key="14">
    <source>
        <dbReference type="HAMAP-Rule" id="MF_01849"/>
    </source>
</evidence>
<dbReference type="HAMAP" id="MF_01849">
    <property type="entry name" value="RNA_methyltr_RlmN"/>
    <property type="match status" value="1"/>
</dbReference>
<comment type="miscellaneous">
    <text evidence="14">Reaction proceeds by a ping-pong mechanism involving intermediate methylation of a conserved cysteine residue.</text>
</comment>
<dbReference type="InterPro" id="IPR040072">
    <property type="entry name" value="Methyltransferase_A"/>
</dbReference>
<dbReference type="AlphaFoldDB" id="A0A6P1ZKG7"/>
<dbReference type="RefSeq" id="WP_144234132.1">
    <property type="nucleotide sequence ID" value="NZ_CP039543.1"/>
</dbReference>
<keyword evidence="8 14" id="KW-0949">S-adenosyl-L-methionine</keyword>
<dbReference type="InterPro" id="IPR004383">
    <property type="entry name" value="rRNA_lsu_MTrfase_RlmN/Cfr"/>
</dbReference>
<dbReference type="InterPro" id="IPR048641">
    <property type="entry name" value="RlmN_N"/>
</dbReference>
<comment type="caution">
    <text evidence="14">Lacks conserved residue(s) required for the propagation of feature annotation.</text>
</comment>
<dbReference type="GO" id="GO:0051539">
    <property type="term" value="F:4 iron, 4 sulfur cluster binding"/>
    <property type="evidence" value="ECO:0007669"/>
    <property type="project" value="UniProtKB-UniRule"/>
</dbReference>
<keyword evidence="6 14" id="KW-0489">Methyltransferase</keyword>
<feature type="binding site" evidence="14">
    <location>
        <begin position="216"/>
        <end position="218"/>
    </location>
    <ligand>
        <name>S-adenosyl-L-methionine</name>
        <dbReference type="ChEBI" id="CHEBI:59789"/>
    </ligand>
</feature>
<dbReference type="GO" id="GO:0002935">
    <property type="term" value="F:tRNA (adenine(37)-C2)-methyltransferase activity"/>
    <property type="evidence" value="ECO:0007669"/>
    <property type="project" value="UniProtKB-UniRule"/>
</dbReference>
<keyword evidence="11 14" id="KW-0408">Iron</keyword>
<comment type="cofactor">
    <cofactor evidence="14">
        <name>[4Fe-4S] cluster</name>
        <dbReference type="ChEBI" id="CHEBI:49883"/>
    </cofactor>
    <text evidence="14">Binds 1 [4Fe-4S] cluster. The cluster is coordinated with 3 cysteines and an exchangeable S-adenosyl-L-methionine.</text>
</comment>
<dbReference type="GO" id="GO:0030488">
    <property type="term" value="P:tRNA methylation"/>
    <property type="evidence" value="ECO:0007669"/>
    <property type="project" value="UniProtKB-UniRule"/>
</dbReference>
<dbReference type="Proteomes" id="UP000503251">
    <property type="component" value="Chromosome"/>
</dbReference>
<keyword evidence="13 14" id="KW-1015">Disulfide bond</keyword>
<proteinExistence type="inferred from homology"/>
<evidence type="ECO:0000256" key="6">
    <source>
        <dbReference type="ARBA" id="ARBA00022603"/>
    </source>
</evidence>
<dbReference type="GO" id="GO:0000049">
    <property type="term" value="F:tRNA binding"/>
    <property type="evidence" value="ECO:0007669"/>
    <property type="project" value="UniProtKB-UniRule"/>
</dbReference>
<dbReference type="NCBIfam" id="TIGR00048">
    <property type="entry name" value="rRNA_mod_RlmN"/>
    <property type="match status" value="1"/>
</dbReference>
<comment type="subcellular location">
    <subcellularLocation>
        <location evidence="1 14">Cytoplasm</location>
    </subcellularLocation>
</comment>
<feature type="binding site" evidence="14">
    <location>
        <position position="296"/>
    </location>
    <ligand>
        <name>S-adenosyl-L-methionine</name>
        <dbReference type="ChEBI" id="CHEBI:59789"/>
    </ligand>
</feature>
<evidence type="ECO:0000256" key="1">
    <source>
        <dbReference type="ARBA" id="ARBA00004496"/>
    </source>
</evidence>
<keyword evidence="9 14" id="KW-0819">tRNA processing</keyword>
<evidence type="ECO:0000256" key="12">
    <source>
        <dbReference type="ARBA" id="ARBA00023014"/>
    </source>
</evidence>
<dbReference type="CDD" id="cd01335">
    <property type="entry name" value="Radical_SAM"/>
    <property type="match status" value="1"/>
</dbReference>
<dbReference type="InterPro" id="IPR007197">
    <property type="entry name" value="rSAM"/>
</dbReference>
<dbReference type="PANTHER" id="PTHR30544">
    <property type="entry name" value="23S RRNA METHYLTRANSFERASE"/>
    <property type="match status" value="1"/>
</dbReference>
<dbReference type="PIRSF" id="PIRSF006004">
    <property type="entry name" value="CHP00048"/>
    <property type="match status" value="1"/>
</dbReference>
<evidence type="ECO:0000256" key="11">
    <source>
        <dbReference type="ARBA" id="ARBA00023004"/>
    </source>
</evidence>
<feature type="binding site" evidence="14">
    <location>
        <position position="194"/>
    </location>
    <ligand>
        <name>S-adenosyl-L-methionine</name>
        <dbReference type="ChEBI" id="CHEBI:59789"/>
    </ligand>
</feature>
<dbReference type="SUPFAM" id="SSF102114">
    <property type="entry name" value="Radical SAM enzymes"/>
    <property type="match status" value="1"/>
</dbReference>
<evidence type="ECO:0000256" key="3">
    <source>
        <dbReference type="ARBA" id="ARBA00022485"/>
    </source>
</evidence>
<evidence type="ECO:0000256" key="10">
    <source>
        <dbReference type="ARBA" id="ARBA00022723"/>
    </source>
</evidence>
<dbReference type="InterPro" id="IPR058240">
    <property type="entry name" value="rSAM_sf"/>
</dbReference>
<dbReference type="SFLD" id="SFLDS00029">
    <property type="entry name" value="Radical_SAM"/>
    <property type="match status" value="1"/>
</dbReference>
<reference evidence="16 19" key="2">
    <citation type="submission" date="2019-04" db="EMBL/GenBank/DDBJ databases">
        <title>Isolation and culture of sulfate reducing bacteria from the cold seep of the South China Sea.</title>
        <authorList>
            <person name="Sun C."/>
            <person name="Liu R."/>
        </authorList>
    </citation>
    <scope>NUCLEOTIDE SEQUENCE [LARGE SCALE GENOMIC DNA]</scope>
    <source>
        <strain evidence="16 19">CS1</strain>
    </source>
</reference>
<keyword evidence="4 14" id="KW-0963">Cytoplasm</keyword>
<keyword evidence="12 14" id="KW-0411">Iron-sulfur</keyword>
<dbReference type="SFLD" id="SFLDF00275">
    <property type="entry name" value="adenosine_C2_methyltransferase"/>
    <property type="match status" value="1"/>
</dbReference>
<dbReference type="GO" id="GO:0019843">
    <property type="term" value="F:rRNA binding"/>
    <property type="evidence" value="ECO:0007669"/>
    <property type="project" value="UniProtKB-UniRule"/>
</dbReference>
<dbReference type="OrthoDB" id="9793973at2"/>
<dbReference type="InterPro" id="IPR013785">
    <property type="entry name" value="Aldolase_TIM"/>
</dbReference>
<sequence>MADLLDYPLPKLEERFAAMGEPAYRARQVYQWLWQKGVVDPEKMTNLAKPLRARLAEELSVVLPTVARLQESGDGTIKLLLELADGEAVETVLIPEKDHYTLCLSTQVGCAMACAFCATGTLGFIRQMRPGEILSQILHARRVLEERGSELALRNLVFMGMGEPLNNLDNVLASLETITSELGLNFSTRRVTVSTVGVPDKLERLGEAGLASLAVSLHAPTQELRERIMPRAARACPLPELMDRLMRYPLKPRQRITFEYILLGGINDSPAHARDLVRLFSSFRGSKPKINLIAFNPPAQGPSLGFRAPSPEDVEQFQELLRNKDITVMLRKSKGQDIGAACGQLRAAHEFAPEP</sequence>
<evidence type="ECO:0000313" key="18">
    <source>
        <dbReference type="Proteomes" id="UP000434052"/>
    </source>
</evidence>
<dbReference type="GO" id="GO:0070040">
    <property type="term" value="F:rRNA (adenine(2503)-C2-)-methyltransferase activity"/>
    <property type="evidence" value="ECO:0007669"/>
    <property type="project" value="UniProtKB-UniRule"/>
</dbReference>
<evidence type="ECO:0000256" key="2">
    <source>
        <dbReference type="ARBA" id="ARBA00007544"/>
    </source>
</evidence>
<dbReference type="SFLD" id="SFLDG01062">
    <property type="entry name" value="methyltransferase_(Class_A)"/>
    <property type="match status" value="1"/>
</dbReference>
<dbReference type="Gene3D" id="3.20.20.70">
    <property type="entry name" value="Aldolase class I"/>
    <property type="match status" value="1"/>
</dbReference>
<gene>
    <name evidence="14 17" type="primary">rlmN</name>
    <name evidence="17" type="ORF">DQK91_03825</name>
    <name evidence="16" type="ORF">E8L03_14615</name>
</gene>
<evidence type="ECO:0000313" key="16">
    <source>
        <dbReference type="EMBL" id="QJT10085.1"/>
    </source>
</evidence>
<dbReference type="EC" id="2.1.1.192" evidence="14"/>
<dbReference type="EMBL" id="QMIF01000002">
    <property type="protein sequence ID" value="TVM35800.1"/>
    <property type="molecule type" value="Genomic_DNA"/>
</dbReference>
<feature type="domain" description="Radical SAM core" evidence="15">
    <location>
        <begin position="96"/>
        <end position="337"/>
    </location>
</feature>
<evidence type="ECO:0000313" key="17">
    <source>
        <dbReference type="EMBL" id="TVM35800.1"/>
    </source>
</evidence>
<evidence type="ECO:0000259" key="15">
    <source>
        <dbReference type="PROSITE" id="PS51918"/>
    </source>
</evidence>
<comment type="similarity">
    <text evidence="2 14">Belongs to the radical SAM superfamily. RlmN family.</text>
</comment>
<evidence type="ECO:0000256" key="8">
    <source>
        <dbReference type="ARBA" id="ARBA00022691"/>
    </source>
</evidence>
<dbReference type="EMBL" id="CP039543">
    <property type="protein sequence ID" value="QJT10085.1"/>
    <property type="molecule type" value="Genomic_DNA"/>
</dbReference>
<feature type="binding site" evidence="14">
    <location>
        <position position="110"/>
    </location>
    <ligand>
        <name>[4Fe-4S] cluster</name>
        <dbReference type="ChEBI" id="CHEBI:49883"/>
        <note>4Fe-4S-S-AdoMet</note>
    </ligand>
</feature>
<evidence type="ECO:0000256" key="5">
    <source>
        <dbReference type="ARBA" id="ARBA00022552"/>
    </source>
</evidence>
<evidence type="ECO:0000256" key="4">
    <source>
        <dbReference type="ARBA" id="ARBA00022490"/>
    </source>
</evidence>
<keyword evidence="10 14" id="KW-0479">Metal-binding</keyword>
<feature type="binding site" evidence="14">
    <location>
        <begin position="162"/>
        <end position="163"/>
    </location>
    <ligand>
        <name>S-adenosyl-L-methionine</name>
        <dbReference type="ChEBI" id="CHEBI:59789"/>
    </ligand>
</feature>
<dbReference type="InterPro" id="IPR027492">
    <property type="entry name" value="RNA_MTrfase_RlmN"/>
</dbReference>
<protein>
    <recommendedName>
        <fullName evidence="14">Probable dual-specificity RNA methyltransferase RlmN</fullName>
        <ecNumber evidence="14">2.1.1.192</ecNumber>
    </recommendedName>
    <alternativeName>
        <fullName evidence="14">23S rRNA (adenine(2503)-C(2))-methyltransferase</fullName>
    </alternativeName>
    <alternativeName>
        <fullName evidence="14">23S rRNA m2A2503 methyltransferase</fullName>
    </alternativeName>
    <alternativeName>
        <fullName evidence="14">Ribosomal RNA large subunit methyltransferase N</fullName>
    </alternativeName>
    <alternativeName>
        <fullName evidence="14">tRNA (adenine(37)-C(2))-methyltransferase</fullName>
    </alternativeName>
    <alternativeName>
        <fullName evidence="14">tRNA m2A37 methyltransferase</fullName>
    </alternativeName>
</protein>
<evidence type="ECO:0000313" key="19">
    <source>
        <dbReference type="Proteomes" id="UP000503251"/>
    </source>
</evidence>
<name>A0A6P1ZKG7_9BACT</name>
<dbReference type="Gene3D" id="1.10.150.530">
    <property type="match status" value="1"/>
</dbReference>
<dbReference type="PANTHER" id="PTHR30544:SF5">
    <property type="entry name" value="RADICAL SAM CORE DOMAIN-CONTAINING PROTEIN"/>
    <property type="match status" value="1"/>
</dbReference>
<dbReference type="Proteomes" id="UP000434052">
    <property type="component" value="Unassembled WGS sequence"/>
</dbReference>
<dbReference type="Pfam" id="PF04055">
    <property type="entry name" value="Radical_SAM"/>
    <property type="match status" value="1"/>
</dbReference>
<dbReference type="GO" id="GO:0005737">
    <property type="term" value="C:cytoplasm"/>
    <property type="evidence" value="ECO:0007669"/>
    <property type="project" value="UniProtKB-SubCell"/>
</dbReference>
<keyword evidence="19" id="KW-1185">Reference proteome</keyword>
<dbReference type="GO" id="GO:0046872">
    <property type="term" value="F:metal ion binding"/>
    <property type="evidence" value="ECO:0007669"/>
    <property type="project" value="UniProtKB-KW"/>
</dbReference>
<evidence type="ECO:0000256" key="7">
    <source>
        <dbReference type="ARBA" id="ARBA00022679"/>
    </source>
</evidence>
<reference evidence="17 18" key="1">
    <citation type="submission" date="2018-06" db="EMBL/GenBank/DDBJ databases">
        <title>Complete genome of Desulfovibrio marinus P48SEP.</title>
        <authorList>
            <person name="Crispim J.S."/>
            <person name="Vidigal P.M.P."/>
            <person name="Silva L.C.F."/>
            <person name="Araujo L.C."/>
            <person name="Laguardia C.N."/>
            <person name="Dias R.S."/>
            <person name="Sousa M.P."/>
            <person name="Paula S.O."/>
            <person name="Silva C."/>
        </authorList>
    </citation>
    <scope>NUCLEOTIDE SEQUENCE [LARGE SCALE GENOMIC DNA]</scope>
    <source>
        <strain evidence="17 18">P48SEP</strain>
    </source>
</reference>
<organism evidence="17 18">
    <name type="scientific">Oceanidesulfovibrio marinus</name>
    <dbReference type="NCBI Taxonomy" id="370038"/>
    <lineage>
        <taxon>Bacteria</taxon>
        <taxon>Pseudomonadati</taxon>
        <taxon>Thermodesulfobacteriota</taxon>
        <taxon>Desulfovibrionia</taxon>
        <taxon>Desulfovibrionales</taxon>
        <taxon>Desulfovibrionaceae</taxon>
        <taxon>Oceanidesulfovibrio</taxon>
    </lineage>
</organism>
<keyword evidence="5 14" id="KW-0698">rRNA processing</keyword>
<feature type="binding site" evidence="14">
    <location>
        <position position="114"/>
    </location>
    <ligand>
        <name>[4Fe-4S] cluster</name>
        <dbReference type="ChEBI" id="CHEBI:49883"/>
        <note>4Fe-4S-S-AdoMet</note>
    </ligand>
</feature>
<dbReference type="Pfam" id="PF21016">
    <property type="entry name" value="RlmN_N"/>
    <property type="match status" value="1"/>
</dbReference>
<comment type="catalytic activity">
    <reaction evidence="14">
        <text>adenosine(37) in tRNA + 2 reduced [2Fe-2S]-[ferredoxin] + 2 S-adenosyl-L-methionine = 2-methyladenosine(37) in tRNA + 5'-deoxyadenosine + L-methionine + 2 oxidized [2Fe-2S]-[ferredoxin] + S-adenosyl-L-homocysteine</text>
        <dbReference type="Rhea" id="RHEA:43332"/>
        <dbReference type="Rhea" id="RHEA-COMP:10000"/>
        <dbReference type="Rhea" id="RHEA-COMP:10001"/>
        <dbReference type="Rhea" id="RHEA-COMP:10162"/>
        <dbReference type="Rhea" id="RHEA-COMP:10485"/>
        <dbReference type="ChEBI" id="CHEBI:17319"/>
        <dbReference type="ChEBI" id="CHEBI:33737"/>
        <dbReference type="ChEBI" id="CHEBI:33738"/>
        <dbReference type="ChEBI" id="CHEBI:57844"/>
        <dbReference type="ChEBI" id="CHEBI:57856"/>
        <dbReference type="ChEBI" id="CHEBI:59789"/>
        <dbReference type="ChEBI" id="CHEBI:74411"/>
        <dbReference type="ChEBI" id="CHEBI:74497"/>
        <dbReference type="EC" id="2.1.1.192"/>
    </reaction>
</comment>
<evidence type="ECO:0000256" key="9">
    <source>
        <dbReference type="ARBA" id="ARBA00022694"/>
    </source>
</evidence>